<evidence type="ECO:0000313" key="1">
    <source>
        <dbReference type="EMBL" id="RZU02473.1"/>
    </source>
</evidence>
<gene>
    <name evidence="1" type="ORF">EV670_0497</name>
</gene>
<dbReference type="Gene3D" id="3.40.50.150">
    <property type="entry name" value="Vaccinia Virus protein VP39"/>
    <property type="match status" value="1"/>
</dbReference>
<accession>A0A4Q7W0F0</accession>
<keyword evidence="1" id="KW-0808">Transferase</keyword>
<dbReference type="PANTHER" id="PTHR18895">
    <property type="entry name" value="HEMK METHYLTRANSFERASE"/>
    <property type="match status" value="1"/>
</dbReference>
<dbReference type="PANTHER" id="PTHR18895:SF74">
    <property type="entry name" value="MTRF1L RELEASE FACTOR GLUTAMINE METHYLTRANSFERASE"/>
    <property type="match status" value="1"/>
</dbReference>
<keyword evidence="2" id="KW-1185">Reference proteome</keyword>
<dbReference type="CDD" id="cd02440">
    <property type="entry name" value="AdoMet_MTases"/>
    <property type="match status" value="1"/>
</dbReference>
<dbReference type="AlphaFoldDB" id="A0A4Q7W0F0"/>
<proteinExistence type="predicted"/>
<comment type="caution">
    <text evidence="1">The sequence shown here is derived from an EMBL/GenBank/DDBJ whole genome shotgun (WGS) entry which is preliminary data.</text>
</comment>
<dbReference type="RefSeq" id="WP_130430231.1">
    <property type="nucleotide sequence ID" value="NZ_SHKP01000004.1"/>
</dbReference>
<evidence type="ECO:0000313" key="2">
    <source>
        <dbReference type="Proteomes" id="UP000293671"/>
    </source>
</evidence>
<organism evidence="1 2">
    <name type="scientific">Rivibacter subsaxonicus</name>
    <dbReference type="NCBI Taxonomy" id="457575"/>
    <lineage>
        <taxon>Bacteria</taxon>
        <taxon>Pseudomonadati</taxon>
        <taxon>Pseudomonadota</taxon>
        <taxon>Betaproteobacteria</taxon>
        <taxon>Burkholderiales</taxon>
        <taxon>Rivibacter</taxon>
    </lineage>
</organism>
<dbReference type="OrthoDB" id="267914at2"/>
<dbReference type="GO" id="GO:0032259">
    <property type="term" value="P:methylation"/>
    <property type="evidence" value="ECO:0007669"/>
    <property type="project" value="UniProtKB-KW"/>
</dbReference>
<dbReference type="Proteomes" id="UP000293671">
    <property type="component" value="Unassembled WGS sequence"/>
</dbReference>
<dbReference type="Pfam" id="PF06325">
    <property type="entry name" value="PrmA"/>
    <property type="match status" value="1"/>
</dbReference>
<keyword evidence="1" id="KW-0489">Methyltransferase</keyword>
<dbReference type="InterPro" id="IPR029063">
    <property type="entry name" value="SAM-dependent_MTases_sf"/>
</dbReference>
<dbReference type="SUPFAM" id="SSF53335">
    <property type="entry name" value="S-adenosyl-L-methionine-dependent methyltransferases"/>
    <property type="match status" value="1"/>
</dbReference>
<name>A0A4Q7W0F0_9BURK</name>
<sequence length="390" mass="42927">MNTPTHPVLTWTEGGQPHTARWRSEAGVPPPKRVRVVDDTLNADTAFRLASEGNALLWRGDFQNARQLLQALARRVEAKPKPKRADANKPPPALVDAFNQHRQAQSQRARTLGMLLIPLDAEHRVPLRRAADMHAACTEVWGPGDGQPSVASLRELLGLIGAHEWRKKGVPIEALGGEHIHPHYGVFSPVRGEYVDLVAKFELPRDRELAFDIGTGTGVLAALLARRGVKRVIATDSDPRALACARENLTRLKVSDRVELLQADLFPEGRAPLVLCNPPWLPARPSSPIEHAIYDHESRMLRGYLDGLAAHLTPGGEGWLILSDLAEHLGLRPREQLMGWIEAAGLRVAGRLDTRPRHPKTVDRSDPLHVARAQEVTSLWRLVAGPKAAG</sequence>
<dbReference type="InterPro" id="IPR050320">
    <property type="entry name" value="N5-glutamine_MTase"/>
</dbReference>
<dbReference type="EMBL" id="SHKP01000004">
    <property type="protein sequence ID" value="RZU02473.1"/>
    <property type="molecule type" value="Genomic_DNA"/>
</dbReference>
<reference evidence="1 2" key="1">
    <citation type="submission" date="2019-02" db="EMBL/GenBank/DDBJ databases">
        <title>Genomic Encyclopedia of Type Strains, Phase IV (KMG-IV): sequencing the most valuable type-strain genomes for metagenomic binning, comparative biology and taxonomic classification.</title>
        <authorList>
            <person name="Goeker M."/>
        </authorList>
    </citation>
    <scope>NUCLEOTIDE SEQUENCE [LARGE SCALE GENOMIC DNA]</scope>
    <source>
        <strain evidence="1 2">DSM 19570</strain>
    </source>
</reference>
<dbReference type="GO" id="GO:0036009">
    <property type="term" value="F:protein-glutamine N-methyltransferase activity"/>
    <property type="evidence" value="ECO:0007669"/>
    <property type="project" value="TreeGrafter"/>
</dbReference>
<protein>
    <submittedName>
        <fullName evidence="1">Methylase of polypeptide subunit release factors</fullName>
    </submittedName>
</protein>